<evidence type="ECO:0000313" key="2">
    <source>
        <dbReference type="Proteomes" id="UP000298284"/>
    </source>
</evidence>
<keyword evidence="2" id="KW-1185">Reference proteome</keyword>
<dbReference type="RefSeq" id="WP_135530463.1">
    <property type="nucleotide sequence ID" value="NZ_SRKZ01000003.1"/>
</dbReference>
<accession>A0A4Z0MLZ1</accession>
<dbReference type="OrthoDB" id="885067at2"/>
<evidence type="ECO:0000313" key="1">
    <source>
        <dbReference type="EMBL" id="TGD80308.1"/>
    </source>
</evidence>
<gene>
    <name evidence="1" type="ORF">EU557_10715</name>
</gene>
<reference evidence="1 2" key="1">
    <citation type="submission" date="2019-04" db="EMBL/GenBank/DDBJ databases">
        <authorList>
            <person name="Feng G."/>
            <person name="Zhang J."/>
            <person name="Zhu H."/>
        </authorList>
    </citation>
    <scope>NUCLEOTIDE SEQUENCE [LARGE SCALE GENOMIC DNA]</scope>
    <source>
        <strain evidence="1 2">JCM 19491</strain>
    </source>
</reference>
<protein>
    <submittedName>
        <fullName evidence="1">Uncharacterized protein</fullName>
    </submittedName>
</protein>
<proteinExistence type="predicted"/>
<organism evidence="1 2">
    <name type="scientific">Hymenobacter wooponensis</name>
    <dbReference type="NCBI Taxonomy" id="1525360"/>
    <lineage>
        <taxon>Bacteria</taxon>
        <taxon>Pseudomonadati</taxon>
        <taxon>Bacteroidota</taxon>
        <taxon>Cytophagia</taxon>
        <taxon>Cytophagales</taxon>
        <taxon>Hymenobacteraceae</taxon>
        <taxon>Hymenobacter</taxon>
    </lineage>
</organism>
<sequence length="202" mass="22299">MSQSKGEWVDRARQIKLAGLMRTDSAELAAVYAALYPTAEPVRVGCYKCVAEAFQAVLRYLRTAPTDSSTSFSAVMSTATPKVERKYSFVDTNKTYRPHNSPVVFSNANLTDKLIGSILKSDPAMAVHFGISEEEGQEFVESLNQTPPSAEEQRADAFKQLEGLKRDELEGFYSSEVTDGQDPKTFANKTELINALLDSRAK</sequence>
<comment type="caution">
    <text evidence="1">The sequence shown here is derived from an EMBL/GenBank/DDBJ whole genome shotgun (WGS) entry which is preliminary data.</text>
</comment>
<dbReference type="EMBL" id="SRKZ01000003">
    <property type="protein sequence ID" value="TGD80308.1"/>
    <property type="molecule type" value="Genomic_DNA"/>
</dbReference>
<name>A0A4Z0MLZ1_9BACT</name>
<dbReference type="Proteomes" id="UP000298284">
    <property type="component" value="Unassembled WGS sequence"/>
</dbReference>
<dbReference type="AlphaFoldDB" id="A0A4Z0MLZ1"/>